<dbReference type="AlphaFoldDB" id="A0A2M7UHU1"/>
<dbReference type="SUPFAM" id="SSF53901">
    <property type="entry name" value="Thiolase-like"/>
    <property type="match status" value="1"/>
</dbReference>
<evidence type="ECO:0000259" key="2">
    <source>
        <dbReference type="Pfam" id="PF19364"/>
    </source>
</evidence>
<dbReference type="Proteomes" id="UP000229805">
    <property type="component" value="Unassembled WGS sequence"/>
</dbReference>
<comment type="caution">
    <text evidence="3">The sequence shown here is derived from an EMBL/GenBank/DDBJ whole genome shotgun (WGS) entry which is preliminary data.</text>
</comment>
<dbReference type="Gene3D" id="3.40.47.10">
    <property type="match status" value="1"/>
</dbReference>
<sequence>MPENPVVKNYAYCLIHAPDLVRYGSKPRREIAKNPEVENLIWTHLRTCYEAVSYPPNQVFIGNQAPEDLNNLSLPWYKLPLRNPLLPHGLFGEIMEEEVFYLLLKLADILNPPLFEIAEEAAAEIIKTAKLLKPYHPFLKDVDDAVFDRIKSTPAAEIVQKINDGLALPMYLSGEIVGCFNRDNRAEGREDENLAAHHLLENLCTKASGALAIKWLLHREGIGPEKIDFIISCGEEACGDRYQRGGGGMAKAIGEMAGCFNASGFDLKNFCAAPASAVITAASLVASGIYENVVVVGGGSLSKLGMKFEGFLKDNTPILDDCLASMAFLISRNDYVSPVIRLDAIGKMPISAGTSDEKVYQHILIEPLEKIGLKITDIDKFAPELQNPEIMIHAGAGDVAQKNYLKIAGMAAQSGAIERKPEVAKAFMEKVGMPGFAPTQGHIPSAVPYLGHAVEAIKAGKIKRAMFLAKASLFLSRCTTLYDGVSFILERNPKAGKKTVNVGP</sequence>
<dbReference type="GO" id="GO:0004315">
    <property type="term" value="F:3-oxoacyl-[acyl-carrier-protein] synthase activity"/>
    <property type="evidence" value="ECO:0007669"/>
    <property type="project" value="InterPro"/>
</dbReference>
<dbReference type="GO" id="GO:0006633">
    <property type="term" value="P:fatty acid biosynthetic process"/>
    <property type="evidence" value="ECO:0007669"/>
    <property type="project" value="InterPro"/>
</dbReference>
<evidence type="ECO:0000259" key="1">
    <source>
        <dbReference type="Pfam" id="PF08545"/>
    </source>
</evidence>
<reference evidence="4" key="1">
    <citation type="submission" date="2017-09" db="EMBL/GenBank/DDBJ databases">
        <title>Depth-based differentiation of microbial function through sediment-hosted aquifers and enrichment of novel symbionts in the deep terrestrial subsurface.</title>
        <authorList>
            <person name="Probst A.J."/>
            <person name="Ladd B."/>
            <person name="Jarett J.K."/>
            <person name="Geller-Mcgrath D.E."/>
            <person name="Sieber C.M.K."/>
            <person name="Emerson J.B."/>
            <person name="Anantharaman K."/>
            <person name="Thomas B.C."/>
            <person name="Malmstrom R."/>
            <person name="Stieglmeier M."/>
            <person name="Klingl A."/>
            <person name="Woyke T."/>
            <person name="Ryan C.M."/>
            <person name="Banfield J.F."/>
        </authorList>
    </citation>
    <scope>NUCLEOTIDE SEQUENCE [LARGE SCALE GENOMIC DNA]</scope>
</reference>
<organism evidence="3 4">
    <name type="scientific">Candidatus Portnoybacteria bacterium CG_4_10_14_0_2_um_filter_44_20</name>
    <dbReference type="NCBI Taxonomy" id="1974799"/>
    <lineage>
        <taxon>Bacteria</taxon>
        <taxon>Candidatus Portnoyibacteriota</taxon>
    </lineage>
</organism>
<feature type="domain" description="Beta-ketoacyl-[acyl-carrier-protein] synthase III N-terminal" evidence="1">
    <location>
        <begin position="265"/>
        <end position="304"/>
    </location>
</feature>
<protein>
    <submittedName>
        <fullName evidence="3">Glycine reductase</fullName>
    </submittedName>
</protein>
<dbReference type="Pfam" id="PF19364">
    <property type="entry name" value="DUF5940"/>
    <property type="match status" value="1"/>
</dbReference>
<proteinExistence type="predicted"/>
<dbReference type="InterPro" id="IPR045984">
    <property type="entry name" value="DUF5940"/>
</dbReference>
<gene>
    <name evidence="3" type="ORF">COY11_02170</name>
</gene>
<dbReference type="NCBIfam" id="NF040746">
    <property type="entry name" value="reduct_C_beta"/>
    <property type="match status" value="1"/>
</dbReference>
<name>A0A2M7UHU1_9BACT</name>
<dbReference type="InterPro" id="IPR013751">
    <property type="entry name" value="ACP_syn_III_N"/>
</dbReference>
<accession>A0A2M7UHU1</accession>
<dbReference type="EMBL" id="PFOG01000086">
    <property type="protein sequence ID" value="PIZ70781.1"/>
    <property type="molecule type" value="Genomic_DNA"/>
</dbReference>
<feature type="domain" description="DUF5940" evidence="2">
    <location>
        <begin position="359"/>
        <end position="498"/>
    </location>
</feature>
<dbReference type="Pfam" id="PF08545">
    <property type="entry name" value="ACP_syn_III"/>
    <property type="match status" value="1"/>
</dbReference>
<dbReference type="InterPro" id="IPR016039">
    <property type="entry name" value="Thiolase-like"/>
</dbReference>
<evidence type="ECO:0000313" key="4">
    <source>
        <dbReference type="Proteomes" id="UP000229805"/>
    </source>
</evidence>
<evidence type="ECO:0000313" key="3">
    <source>
        <dbReference type="EMBL" id="PIZ70781.1"/>
    </source>
</evidence>